<comment type="caution">
    <text evidence="1">The sequence shown here is derived from an EMBL/GenBank/DDBJ whole genome shotgun (WGS) entry which is preliminary data.</text>
</comment>
<gene>
    <name evidence="1" type="ORF">Q9L58_010299</name>
</gene>
<name>A0ABR3G4V5_9PEZI</name>
<evidence type="ECO:0000313" key="2">
    <source>
        <dbReference type="Proteomes" id="UP001447188"/>
    </source>
</evidence>
<reference evidence="1 2" key="1">
    <citation type="submission" date="2024-02" db="EMBL/GenBank/DDBJ databases">
        <title>Discinaceae phylogenomics.</title>
        <authorList>
            <person name="Dirks A.C."/>
            <person name="James T.Y."/>
        </authorList>
    </citation>
    <scope>NUCLEOTIDE SEQUENCE [LARGE SCALE GENOMIC DNA]</scope>
    <source>
        <strain evidence="1 2">ACD0624</strain>
    </source>
</reference>
<dbReference type="Proteomes" id="UP001447188">
    <property type="component" value="Unassembled WGS sequence"/>
</dbReference>
<organism evidence="1 2">
    <name type="scientific">Discina gigas</name>
    <dbReference type="NCBI Taxonomy" id="1032678"/>
    <lineage>
        <taxon>Eukaryota</taxon>
        <taxon>Fungi</taxon>
        <taxon>Dikarya</taxon>
        <taxon>Ascomycota</taxon>
        <taxon>Pezizomycotina</taxon>
        <taxon>Pezizomycetes</taxon>
        <taxon>Pezizales</taxon>
        <taxon>Discinaceae</taxon>
        <taxon>Discina</taxon>
    </lineage>
</organism>
<accession>A0ABR3G4V5</accession>
<sequence>MAWVKWAVGTLDGMVGALGSARAGGTSVGGGEVVTGADSTLWGDGVAFGGWVSEGLALSALGGGEDLEVEFQA</sequence>
<proteinExistence type="predicted"/>
<keyword evidence="2" id="KW-1185">Reference proteome</keyword>
<feature type="non-terminal residue" evidence="1">
    <location>
        <position position="73"/>
    </location>
</feature>
<dbReference type="EMBL" id="JBBBZM010000363">
    <property type="protein sequence ID" value="KAL0630848.1"/>
    <property type="molecule type" value="Genomic_DNA"/>
</dbReference>
<evidence type="ECO:0000313" key="1">
    <source>
        <dbReference type="EMBL" id="KAL0630848.1"/>
    </source>
</evidence>
<protein>
    <submittedName>
        <fullName evidence="1">Uncharacterized protein</fullName>
    </submittedName>
</protein>